<dbReference type="Proteomes" id="UP000054097">
    <property type="component" value="Unassembled WGS sequence"/>
</dbReference>
<dbReference type="EMBL" id="KN824289">
    <property type="protein sequence ID" value="KIM29214.1"/>
    <property type="molecule type" value="Genomic_DNA"/>
</dbReference>
<accession>A0A0C3BAT5</accession>
<gene>
    <name evidence="1" type="ORF">M408DRAFT_23022</name>
</gene>
<organism evidence="1 2">
    <name type="scientific">Serendipita vermifera MAFF 305830</name>
    <dbReference type="NCBI Taxonomy" id="933852"/>
    <lineage>
        <taxon>Eukaryota</taxon>
        <taxon>Fungi</taxon>
        <taxon>Dikarya</taxon>
        <taxon>Basidiomycota</taxon>
        <taxon>Agaricomycotina</taxon>
        <taxon>Agaricomycetes</taxon>
        <taxon>Sebacinales</taxon>
        <taxon>Serendipitaceae</taxon>
        <taxon>Serendipita</taxon>
    </lineage>
</organism>
<proteinExistence type="predicted"/>
<name>A0A0C3BAT5_SERVB</name>
<dbReference type="HOGENOM" id="CLU_2405508_0_0_1"/>
<dbReference type="AlphaFoldDB" id="A0A0C3BAT5"/>
<keyword evidence="2" id="KW-1185">Reference proteome</keyword>
<sequence length="94" mass="10552">MDNNTSSREILLQADNYVEWFIKLSAAVMKKANINVMLGTVSMPQVEADLSNAQQVYGRRMLALLLARSISPEARVYVTNQHDGPLMWSQLKAV</sequence>
<evidence type="ECO:0000313" key="1">
    <source>
        <dbReference type="EMBL" id="KIM29214.1"/>
    </source>
</evidence>
<reference evidence="2" key="2">
    <citation type="submission" date="2015-01" db="EMBL/GenBank/DDBJ databases">
        <title>Evolutionary Origins and Diversification of the Mycorrhizal Mutualists.</title>
        <authorList>
            <consortium name="DOE Joint Genome Institute"/>
            <consortium name="Mycorrhizal Genomics Consortium"/>
            <person name="Kohler A."/>
            <person name="Kuo A."/>
            <person name="Nagy L.G."/>
            <person name="Floudas D."/>
            <person name="Copeland A."/>
            <person name="Barry K.W."/>
            <person name="Cichocki N."/>
            <person name="Veneault-Fourrey C."/>
            <person name="LaButti K."/>
            <person name="Lindquist E.A."/>
            <person name="Lipzen A."/>
            <person name="Lundell T."/>
            <person name="Morin E."/>
            <person name="Murat C."/>
            <person name="Riley R."/>
            <person name="Ohm R."/>
            <person name="Sun H."/>
            <person name="Tunlid A."/>
            <person name="Henrissat B."/>
            <person name="Grigoriev I.V."/>
            <person name="Hibbett D.S."/>
            <person name="Martin F."/>
        </authorList>
    </citation>
    <scope>NUCLEOTIDE SEQUENCE [LARGE SCALE GENOMIC DNA]</scope>
    <source>
        <strain evidence="2">MAFF 305830</strain>
    </source>
</reference>
<evidence type="ECO:0000313" key="2">
    <source>
        <dbReference type="Proteomes" id="UP000054097"/>
    </source>
</evidence>
<reference evidence="1 2" key="1">
    <citation type="submission" date="2014-04" db="EMBL/GenBank/DDBJ databases">
        <authorList>
            <consortium name="DOE Joint Genome Institute"/>
            <person name="Kuo A."/>
            <person name="Zuccaro A."/>
            <person name="Kohler A."/>
            <person name="Nagy L.G."/>
            <person name="Floudas D."/>
            <person name="Copeland A."/>
            <person name="Barry K.W."/>
            <person name="Cichocki N."/>
            <person name="Veneault-Fourrey C."/>
            <person name="LaButti K."/>
            <person name="Lindquist E.A."/>
            <person name="Lipzen A."/>
            <person name="Lundell T."/>
            <person name="Morin E."/>
            <person name="Murat C."/>
            <person name="Sun H."/>
            <person name="Tunlid A."/>
            <person name="Henrissat B."/>
            <person name="Grigoriev I.V."/>
            <person name="Hibbett D.S."/>
            <person name="Martin F."/>
            <person name="Nordberg H.P."/>
            <person name="Cantor M.N."/>
            <person name="Hua S.X."/>
        </authorList>
    </citation>
    <scope>NUCLEOTIDE SEQUENCE [LARGE SCALE GENOMIC DNA]</scope>
    <source>
        <strain evidence="1 2">MAFF 305830</strain>
    </source>
</reference>
<protein>
    <submittedName>
        <fullName evidence="1">Uncharacterized protein</fullName>
    </submittedName>
</protein>
<feature type="non-terminal residue" evidence="1">
    <location>
        <position position="94"/>
    </location>
</feature>